<evidence type="ECO:0000313" key="2">
    <source>
        <dbReference type="Proteomes" id="UP000540556"/>
    </source>
</evidence>
<dbReference type="Proteomes" id="UP000540556">
    <property type="component" value="Unassembled WGS sequence"/>
</dbReference>
<evidence type="ECO:0008006" key="3">
    <source>
        <dbReference type="Google" id="ProtNLM"/>
    </source>
</evidence>
<keyword evidence="2" id="KW-1185">Reference proteome</keyword>
<dbReference type="AlphaFoldDB" id="A0A7W4PRJ7"/>
<accession>A0A7W4PRJ7</accession>
<reference evidence="1 2" key="1">
    <citation type="submission" date="2020-04" db="EMBL/GenBank/DDBJ databases">
        <title>Description of novel Gluconacetobacter.</title>
        <authorList>
            <person name="Sombolestani A."/>
        </authorList>
    </citation>
    <scope>NUCLEOTIDE SEQUENCE [LARGE SCALE GENOMIC DNA]</scope>
    <source>
        <strain evidence="1 2">LMG 27800</strain>
    </source>
</reference>
<dbReference type="RefSeq" id="WP_182950073.1">
    <property type="nucleotide sequence ID" value="NZ_JABEQK010000007.1"/>
</dbReference>
<name>A0A7W4PRJ7_9PROT</name>
<evidence type="ECO:0000313" key="1">
    <source>
        <dbReference type="EMBL" id="MBB2205554.1"/>
    </source>
</evidence>
<comment type="caution">
    <text evidence="1">The sequence shown here is derived from an EMBL/GenBank/DDBJ whole genome shotgun (WGS) entry which is preliminary data.</text>
</comment>
<proteinExistence type="predicted"/>
<sequence>MMGRPRKVWPEARVRELVRLREAGRTWKEIGAKLGLPHITCSRYWQEVLGRPAYRVQLEDRRPVT</sequence>
<protein>
    <recommendedName>
        <fullName evidence="3">Homeodomain-like domain-containing protein</fullName>
    </recommendedName>
</protein>
<organism evidence="1 2">
    <name type="scientific">Gluconacetobacter takamatsuzukensis</name>
    <dbReference type="NCBI Taxonomy" id="1286190"/>
    <lineage>
        <taxon>Bacteria</taxon>
        <taxon>Pseudomonadati</taxon>
        <taxon>Pseudomonadota</taxon>
        <taxon>Alphaproteobacteria</taxon>
        <taxon>Acetobacterales</taxon>
        <taxon>Acetobacteraceae</taxon>
        <taxon>Gluconacetobacter</taxon>
    </lineage>
</organism>
<gene>
    <name evidence="1" type="ORF">HLH27_11055</name>
</gene>
<dbReference type="EMBL" id="JABEQK010000007">
    <property type="protein sequence ID" value="MBB2205554.1"/>
    <property type="molecule type" value="Genomic_DNA"/>
</dbReference>